<feature type="binding site" evidence="1">
    <location>
        <begin position="199"/>
        <end position="206"/>
    </location>
    <ligand>
        <name>ATP</name>
        <dbReference type="ChEBI" id="CHEBI:30616"/>
    </ligand>
</feature>
<evidence type="ECO:0000256" key="1">
    <source>
        <dbReference type="PROSITE-ProRule" id="PRU00289"/>
    </source>
</evidence>
<dbReference type="PROSITE" id="PS50901">
    <property type="entry name" value="FTSK"/>
    <property type="match status" value="1"/>
</dbReference>
<sequence>MRFLKEILFCILLFLFLLPIGYYAYTIQDKLRIVDRQSIYILVGMLSSSLLLSWYLQGFLFERTVLFASWDRIVRFARFLYEHNYVYEKKGQTQGRRKIKFPRIYVKQKKYNLEVAFELAGSKFQEKFKKIGGDLETTFAMDFMETEDDERFKTYRLAYSSLLNRLKGGAMKYVQGKGVELMKNFYWDFTSDPHMLIVGGTGGGKTVLLRFLILCLSKIGVVDICDPKRADFVTMADLKAFEGRIAYDVIEIILSCENALKVMEERFEYMRSEQKRLGHTDLKSFYEYGLEPYFWVCDELNAFKSMLTYKQVEEFNKTLGQIVLLGRQAGVNVILAMQKPSREDLGSKLQANINFRVAVGRLDDMGYELAFEEPNRNKDFKFMKYVGGMRVYGRGYAAVKGEVAREFYSPLLTKGFSFYNEFTKIERREHKHLLKEELVSDEKMPSKDLSGPGIEDDSEMRLYDLSDITELIGKSVSQIYTLLKKIQDGGFKTFVLQDNKFKLTEDDVMLLEELFEQKEDSGKTWDSFLKDYFSEE</sequence>
<keyword evidence="1" id="KW-0547">Nucleotide-binding</keyword>
<evidence type="ECO:0000313" key="5">
    <source>
        <dbReference type="Proteomes" id="UP001596110"/>
    </source>
</evidence>
<protein>
    <submittedName>
        <fullName evidence="4">FtsK/SpoIIIE domain-containing protein</fullName>
    </submittedName>
</protein>
<dbReference type="InterPro" id="IPR027417">
    <property type="entry name" value="P-loop_NTPase"/>
</dbReference>
<dbReference type="InterPro" id="IPR002543">
    <property type="entry name" value="FtsK_dom"/>
</dbReference>
<keyword evidence="2" id="KW-0812">Transmembrane</keyword>
<keyword evidence="5" id="KW-1185">Reference proteome</keyword>
<keyword evidence="2" id="KW-0472">Membrane</keyword>
<dbReference type="SUPFAM" id="SSF52540">
    <property type="entry name" value="P-loop containing nucleoside triphosphate hydrolases"/>
    <property type="match status" value="1"/>
</dbReference>
<dbReference type="Pfam" id="PF01580">
    <property type="entry name" value="FtsK_SpoIIIE"/>
    <property type="match status" value="1"/>
</dbReference>
<dbReference type="EMBL" id="JBHSOJ010000032">
    <property type="protein sequence ID" value="MFC5632032.1"/>
    <property type="molecule type" value="Genomic_DNA"/>
</dbReference>
<dbReference type="Gene3D" id="3.40.50.300">
    <property type="entry name" value="P-loop containing nucleotide triphosphate hydrolases"/>
    <property type="match status" value="1"/>
</dbReference>
<accession>A0ABW0UFD4</accession>
<feature type="domain" description="FtsK" evidence="3">
    <location>
        <begin position="182"/>
        <end position="368"/>
    </location>
</feature>
<feature type="transmembrane region" description="Helical" evidence="2">
    <location>
        <begin position="37"/>
        <end position="56"/>
    </location>
</feature>
<organism evidence="4 5">
    <name type="scientific">Streptococcus caledonicus</name>
    <dbReference type="NCBI Taxonomy" id="2614158"/>
    <lineage>
        <taxon>Bacteria</taxon>
        <taxon>Bacillati</taxon>
        <taxon>Bacillota</taxon>
        <taxon>Bacilli</taxon>
        <taxon>Lactobacillales</taxon>
        <taxon>Streptococcaceae</taxon>
        <taxon>Streptococcus</taxon>
    </lineage>
</organism>
<feature type="transmembrane region" description="Helical" evidence="2">
    <location>
        <begin position="7"/>
        <end position="25"/>
    </location>
</feature>
<evidence type="ECO:0000256" key="2">
    <source>
        <dbReference type="SAM" id="Phobius"/>
    </source>
</evidence>
<evidence type="ECO:0000259" key="3">
    <source>
        <dbReference type="PROSITE" id="PS50901"/>
    </source>
</evidence>
<gene>
    <name evidence="4" type="ORF">ACFPQ3_10890</name>
</gene>
<evidence type="ECO:0000313" key="4">
    <source>
        <dbReference type="EMBL" id="MFC5632032.1"/>
    </source>
</evidence>
<proteinExistence type="predicted"/>
<comment type="caution">
    <text evidence="4">The sequence shown here is derived from an EMBL/GenBank/DDBJ whole genome shotgun (WGS) entry which is preliminary data.</text>
</comment>
<reference evidence="5" key="1">
    <citation type="journal article" date="2019" name="Int. J. Syst. Evol. Microbiol.">
        <title>The Global Catalogue of Microorganisms (GCM) 10K type strain sequencing project: providing services to taxonomists for standard genome sequencing and annotation.</title>
        <authorList>
            <consortium name="The Broad Institute Genomics Platform"/>
            <consortium name="The Broad Institute Genome Sequencing Center for Infectious Disease"/>
            <person name="Wu L."/>
            <person name="Ma J."/>
        </authorList>
    </citation>
    <scope>NUCLEOTIDE SEQUENCE [LARGE SCALE GENOMIC DNA]</scope>
    <source>
        <strain evidence="5">DT43</strain>
    </source>
</reference>
<name>A0ABW0UFD4_9STRE</name>
<keyword evidence="2" id="KW-1133">Transmembrane helix</keyword>
<keyword evidence="1" id="KW-0067">ATP-binding</keyword>
<dbReference type="RefSeq" id="WP_380434496.1">
    <property type="nucleotide sequence ID" value="NZ_JBHSOJ010000032.1"/>
</dbReference>
<dbReference type="Proteomes" id="UP001596110">
    <property type="component" value="Unassembled WGS sequence"/>
</dbReference>